<accession>A0ABT5HTS7</accession>
<name>A0ABT5HTS7_9CAUL</name>
<reference evidence="6 7" key="1">
    <citation type="submission" date="2023-01" db="EMBL/GenBank/DDBJ databases">
        <title>Novel species of the genus Asticcacaulis isolated from rivers.</title>
        <authorList>
            <person name="Lu H."/>
        </authorList>
    </citation>
    <scope>NUCLEOTIDE SEQUENCE [LARGE SCALE GENOMIC DNA]</scope>
    <source>
        <strain evidence="6 7">BYS171W</strain>
    </source>
</reference>
<feature type="region of interest" description="Disordered" evidence="4">
    <location>
        <begin position="1"/>
        <end position="27"/>
    </location>
</feature>
<dbReference type="InterPro" id="IPR050469">
    <property type="entry name" value="Diguanylate_Cyclase"/>
</dbReference>
<dbReference type="InterPro" id="IPR029787">
    <property type="entry name" value="Nucleotide_cyclase"/>
</dbReference>
<dbReference type="SMART" id="SM00267">
    <property type="entry name" value="GGDEF"/>
    <property type="match status" value="1"/>
</dbReference>
<dbReference type="Proteomes" id="UP001214854">
    <property type="component" value="Unassembled WGS sequence"/>
</dbReference>
<dbReference type="CDD" id="cd01949">
    <property type="entry name" value="GGDEF"/>
    <property type="match status" value="1"/>
</dbReference>
<keyword evidence="7" id="KW-1185">Reference proteome</keyword>
<dbReference type="PROSITE" id="PS50887">
    <property type="entry name" value="GGDEF"/>
    <property type="match status" value="1"/>
</dbReference>
<proteinExistence type="predicted"/>
<dbReference type="InterPro" id="IPR043128">
    <property type="entry name" value="Rev_trsase/Diguanyl_cyclase"/>
</dbReference>
<dbReference type="Pfam" id="PF00990">
    <property type="entry name" value="GGDEF"/>
    <property type="match status" value="1"/>
</dbReference>
<dbReference type="SUPFAM" id="SSF55073">
    <property type="entry name" value="Nucleotide cyclase"/>
    <property type="match status" value="1"/>
</dbReference>
<evidence type="ECO:0000256" key="2">
    <source>
        <dbReference type="ARBA" id="ARBA00034247"/>
    </source>
</evidence>
<dbReference type="EMBL" id="JAQQKX010000006">
    <property type="protein sequence ID" value="MDC7683473.1"/>
    <property type="molecule type" value="Genomic_DNA"/>
</dbReference>
<dbReference type="Gene3D" id="3.30.70.270">
    <property type="match status" value="1"/>
</dbReference>
<dbReference type="PANTHER" id="PTHR45138:SF9">
    <property type="entry name" value="DIGUANYLATE CYCLASE DGCM-RELATED"/>
    <property type="match status" value="1"/>
</dbReference>
<evidence type="ECO:0000313" key="7">
    <source>
        <dbReference type="Proteomes" id="UP001214854"/>
    </source>
</evidence>
<keyword evidence="3" id="KW-0175">Coiled coil</keyword>
<gene>
    <name evidence="6" type="ORF">PQU92_09315</name>
</gene>
<protein>
    <recommendedName>
        <fullName evidence="1">diguanylate cyclase</fullName>
        <ecNumber evidence="1">2.7.7.65</ecNumber>
    </recommendedName>
</protein>
<evidence type="ECO:0000259" key="5">
    <source>
        <dbReference type="PROSITE" id="PS50887"/>
    </source>
</evidence>
<evidence type="ECO:0000256" key="3">
    <source>
        <dbReference type="SAM" id="Coils"/>
    </source>
</evidence>
<evidence type="ECO:0000256" key="4">
    <source>
        <dbReference type="SAM" id="MobiDB-lite"/>
    </source>
</evidence>
<organism evidence="6 7">
    <name type="scientific">Asticcacaulis aquaticus</name>
    <dbReference type="NCBI Taxonomy" id="2984212"/>
    <lineage>
        <taxon>Bacteria</taxon>
        <taxon>Pseudomonadati</taxon>
        <taxon>Pseudomonadota</taxon>
        <taxon>Alphaproteobacteria</taxon>
        <taxon>Caulobacterales</taxon>
        <taxon>Caulobacteraceae</taxon>
        <taxon>Asticcacaulis</taxon>
    </lineage>
</organism>
<sequence>MSLPPPASQNDPDTPRAPMPGSAAGGYTASMQNLLQSHFGTVSALATPRPQTTSQAAPTLAETGEEWPYAARALIDSLIRENTRLKADMKALSEQAQAAEHLADHDVLTPTLNRRAFLRDMARAMSDCKRYGEAAVLIFLDMDGFKSINDTYGHAAGDAALIYVAELLKANVREGDSVGRMGGDEFAILLRHADLAVARSKAQKLEAELHLGTFEYQGLYLKTGGSFGVRAYDGQTSAEAWVSEADAAMFLVKKASR</sequence>
<dbReference type="NCBIfam" id="TIGR00254">
    <property type="entry name" value="GGDEF"/>
    <property type="match status" value="1"/>
</dbReference>
<feature type="coiled-coil region" evidence="3">
    <location>
        <begin position="75"/>
        <end position="102"/>
    </location>
</feature>
<feature type="domain" description="GGDEF" evidence="5">
    <location>
        <begin position="133"/>
        <end position="257"/>
    </location>
</feature>
<dbReference type="RefSeq" id="WP_272747942.1">
    <property type="nucleotide sequence ID" value="NZ_JAQQKX010000006.1"/>
</dbReference>
<evidence type="ECO:0000313" key="6">
    <source>
        <dbReference type="EMBL" id="MDC7683473.1"/>
    </source>
</evidence>
<dbReference type="PANTHER" id="PTHR45138">
    <property type="entry name" value="REGULATORY COMPONENTS OF SENSORY TRANSDUCTION SYSTEM"/>
    <property type="match status" value="1"/>
</dbReference>
<evidence type="ECO:0000256" key="1">
    <source>
        <dbReference type="ARBA" id="ARBA00012528"/>
    </source>
</evidence>
<dbReference type="InterPro" id="IPR000160">
    <property type="entry name" value="GGDEF_dom"/>
</dbReference>
<comment type="catalytic activity">
    <reaction evidence="2">
        <text>2 GTP = 3',3'-c-di-GMP + 2 diphosphate</text>
        <dbReference type="Rhea" id="RHEA:24898"/>
        <dbReference type="ChEBI" id="CHEBI:33019"/>
        <dbReference type="ChEBI" id="CHEBI:37565"/>
        <dbReference type="ChEBI" id="CHEBI:58805"/>
        <dbReference type="EC" id="2.7.7.65"/>
    </reaction>
</comment>
<comment type="caution">
    <text evidence="6">The sequence shown here is derived from an EMBL/GenBank/DDBJ whole genome shotgun (WGS) entry which is preliminary data.</text>
</comment>
<dbReference type="EC" id="2.7.7.65" evidence="1"/>